<gene>
    <name evidence="1" type="ORF">GCM10009539_25780</name>
</gene>
<evidence type="ECO:0000313" key="2">
    <source>
        <dbReference type="Proteomes" id="UP001500967"/>
    </source>
</evidence>
<reference evidence="1 2" key="1">
    <citation type="journal article" date="2019" name="Int. J. Syst. Evol. Microbiol.">
        <title>The Global Catalogue of Microorganisms (GCM) 10K type strain sequencing project: providing services to taxonomists for standard genome sequencing and annotation.</title>
        <authorList>
            <consortium name="The Broad Institute Genomics Platform"/>
            <consortium name="The Broad Institute Genome Sequencing Center for Infectious Disease"/>
            <person name="Wu L."/>
            <person name="Ma J."/>
        </authorList>
    </citation>
    <scope>NUCLEOTIDE SEQUENCE [LARGE SCALE GENOMIC DNA]</scope>
    <source>
        <strain evidence="1 2">JCM 10425</strain>
    </source>
</reference>
<accession>A0ABN0U5M8</accession>
<protein>
    <submittedName>
        <fullName evidence="1">Uncharacterized protein</fullName>
    </submittedName>
</protein>
<name>A0ABN0U5M8_9ACTN</name>
<proteinExistence type="predicted"/>
<evidence type="ECO:0000313" key="1">
    <source>
        <dbReference type="EMBL" id="GAA0239307.1"/>
    </source>
</evidence>
<dbReference type="EMBL" id="BAAAGX010000009">
    <property type="protein sequence ID" value="GAA0239307.1"/>
    <property type="molecule type" value="Genomic_DNA"/>
</dbReference>
<organism evidence="1 2">
    <name type="scientific">Cryptosporangium japonicum</name>
    <dbReference type="NCBI Taxonomy" id="80872"/>
    <lineage>
        <taxon>Bacteria</taxon>
        <taxon>Bacillati</taxon>
        <taxon>Actinomycetota</taxon>
        <taxon>Actinomycetes</taxon>
        <taxon>Cryptosporangiales</taxon>
        <taxon>Cryptosporangiaceae</taxon>
        <taxon>Cryptosporangium</taxon>
    </lineage>
</organism>
<keyword evidence="2" id="KW-1185">Reference proteome</keyword>
<dbReference type="Proteomes" id="UP001500967">
    <property type="component" value="Unassembled WGS sequence"/>
</dbReference>
<sequence length="149" mass="15585">MSLPLCVLTLTIGTAIGAARGSCRCASALAVLGVVWILANGPMEGHVLWTLDSEHGLTSADLITIPMFTLAGWRLWRSAEVQCWLAGRGQNSLTHAGVRGRSRGPRSLARLTAAPPVRRMTTARGVTRRRSAASIVRLSTGGPGGASGD</sequence>
<comment type="caution">
    <text evidence="1">The sequence shown here is derived from an EMBL/GenBank/DDBJ whole genome shotgun (WGS) entry which is preliminary data.</text>
</comment>